<evidence type="ECO:0000313" key="3">
    <source>
        <dbReference type="Proteomes" id="UP001165121"/>
    </source>
</evidence>
<gene>
    <name evidence="2" type="ORF">Pfra01_002213400</name>
</gene>
<accession>A0A9W6Y5K2</accession>
<evidence type="ECO:0000313" key="2">
    <source>
        <dbReference type="EMBL" id="GMF53494.1"/>
    </source>
</evidence>
<reference evidence="2" key="1">
    <citation type="submission" date="2023-04" db="EMBL/GenBank/DDBJ databases">
        <title>Phytophthora fragariaefolia NBRC 109709.</title>
        <authorList>
            <person name="Ichikawa N."/>
            <person name="Sato H."/>
            <person name="Tonouchi N."/>
        </authorList>
    </citation>
    <scope>NUCLEOTIDE SEQUENCE</scope>
    <source>
        <strain evidence="2">NBRC 109709</strain>
    </source>
</reference>
<dbReference type="AlphaFoldDB" id="A0A9W6Y5K2"/>
<proteinExistence type="predicted"/>
<evidence type="ECO:0000256" key="1">
    <source>
        <dbReference type="SAM" id="MobiDB-lite"/>
    </source>
</evidence>
<comment type="caution">
    <text evidence="2">The sequence shown here is derived from an EMBL/GenBank/DDBJ whole genome shotgun (WGS) entry which is preliminary data.</text>
</comment>
<sequence length="151" mass="16321">MVNRQLHNLLSTSIAADGSTETQLRRQLSPPCMRQTRGDGPDTPVWVTEGEFSTCRHLYHLGCLSAHLSRLYTGLCSGEVDWDLLALSDETQVVVRDALDAADSSRSADEIADNVARAAFLVSALPSEMSPNEQTAEPRHTSPGTSLAAVQ</sequence>
<protein>
    <submittedName>
        <fullName evidence="2">Unnamed protein product</fullName>
    </submittedName>
</protein>
<feature type="region of interest" description="Disordered" evidence="1">
    <location>
        <begin position="126"/>
        <end position="151"/>
    </location>
</feature>
<dbReference type="EMBL" id="BSXT01003287">
    <property type="protein sequence ID" value="GMF53494.1"/>
    <property type="molecule type" value="Genomic_DNA"/>
</dbReference>
<dbReference type="Proteomes" id="UP001165121">
    <property type="component" value="Unassembled WGS sequence"/>
</dbReference>
<name>A0A9W6Y5K2_9STRA</name>
<keyword evidence="3" id="KW-1185">Reference proteome</keyword>
<organism evidence="2 3">
    <name type="scientific">Phytophthora fragariaefolia</name>
    <dbReference type="NCBI Taxonomy" id="1490495"/>
    <lineage>
        <taxon>Eukaryota</taxon>
        <taxon>Sar</taxon>
        <taxon>Stramenopiles</taxon>
        <taxon>Oomycota</taxon>
        <taxon>Peronosporomycetes</taxon>
        <taxon>Peronosporales</taxon>
        <taxon>Peronosporaceae</taxon>
        <taxon>Phytophthora</taxon>
    </lineage>
</organism>